<reference evidence="2 3" key="1">
    <citation type="submission" date="2019-06" db="EMBL/GenBank/DDBJ databases">
        <title>Sequencing the genomes of 1000 actinobacteria strains.</title>
        <authorList>
            <person name="Klenk H.-P."/>
        </authorList>
    </citation>
    <scope>NUCLEOTIDE SEQUENCE [LARGE SCALE GENOMIC DNA]</scope>
    <source>
        <strain evidence="2 3">DSM 45456</strain>
    </source>
</reference>
<organism evidence="2 3">
    <name type="scientific">Saccharothrix saharensis</name>
    <dbReference type="NCBI Taxonomy" id="571190"/>
    <lineage>
        <taxon>Bacteria</taxon>
        <taxon>Bacillati</taxon>
        <taxon>Actinomycetota</taxon>
        <taxon>Actinomycetes</taxon>
        <taxon>Pseudonocardiales</taxon>
        <taxon>Pseudonocardiaceae</taxon>
        <taxon>Saccharothrix</taxon>
    </lineage>
</organism>
<dbReference type="OrthoDB" id="2625323at2"/>
<dbReference type="Gene3D" id="1.10.1200.10">
    <property type="entry name" value="ACP-like"/>
    <property type="match status" value="1"/>
</dbReference>
<evidence type="ECO:0000313" key="3">
    <source>
        <dbReference type="Proteomes" id="UP000316628"/>
    </source>
</evidence>
<gene>
    <name evidence="2" type="ORF">FHX81_0780</name>
</gene>
<evidence type="ECO:0000313" key="2">
    <source>
        <dbReference type="EMBL" id="TQM78511.1"/>
    </source>
</evidence>
<dbReference type="InterPro" id="IPR009081">
    <property type="entry name" value="PP-bd_ACP"/>
</dbReference>
<dbReference type="RefSeq" id="WP_141975241.1">
    <property type="nucleotide sequence ID" value="NZ_VFPP01000001.1"/>
</dbReference>
<keyword evidence="3" id="KW-1185">Reference proteome</keyword>
<proteinExistence type="predicted"/>
<dbReference type="InterPro" id="IPR036736">
    <property type="entry name" value="ACP-like_sf"/>
</dbReference>
<name>A0A543J6Q9_9PSEU</name>
<dbReference type="PROSITE" id="PS50075">
    <property type="entry name" value="CARRIER"/>
    <property type="match status" value="1"/>
</dbReference>
<protein>
    <submittedName>
        <fullName evidence="2">Acyl carrier protein</fullName>
    </submittedName>
</protein>
<evidence type="ECO:0000259" key="1">
    <source>
        <dbReference type="PROSITE" id="PS50075"/>
    </source>
</evidence>
<dbReference type="SUPFAM" id="SSF47336">
    <property type="entry name" value="ACP-like"/>
    <property type="match status" value="1"/>
</dbReference>
<comment type="caution">
    <text evidence="2">The sequence shown here is derived from an EMBL/GenBank/DDBJ whole genome shotgun (WGS) entry which is preliminary data.</text>
</comment>
<sequence length="85" mass="9402">MDLEDRIREHIVAEFLSGEDVTDLTDDFDLVANGVVDSLGLVRLISHISKTYAIPVDDIPLDPASFRDIEHICSFIRQTSTAASV</sequence>
<dbReference type="EMBL" id="VFPP01000001">
    <property type="protein sequence ID" value="TQM78511.1"/>
    <property type="molecule type" value="Genomic_DNA"/>
</dbReference>
<dbReference type="AlphaFoldDB" id="A0A543J6Q9"/>
<accession>A0A543J6Q9</accession>
<feature type="domain" description="Carrier" evidence="1">
    <location>
        <begin position="1"/>
        <end position="80"/>
    </location>
</feature>
<dbReference type="Proteomes" id="UP000316628">
    <property type="component" value="Unassembled WGS sequence"/>
</dbReference>